<dbReference type="EMBL" id="AK220654">
    <property type="protein sequence ID" value="BAD95160.1"/>
    <property type="molecule type" value="mRNA"/>
</dbReference>
<accession>Q570Q4</accession>
<proteinExistence type="evidence at transcript level"/>
<protein>
    <submittedName>
        <fullName evidence="1">Uncharacterized protein</fullName>
    </submittedName>
</protein>
<reference evidence="1" key="1">
    <citation type="submission" date="2005-03" db="EMBL/GenBank/DDBJ databases">
        <title>Large-scale analysis of RIKEN Arabidopsis full-length (RAFL) cDNAs.</title>
        <authorList>
            <person name="Totoki Y."/>
            <person name="Seki M."/>
            <person name="Ishida J."/>
            <person name="Nakajima M."/>
            <person name="Enju A."/>
            <person name="Kamiya A."/>
            <person name="Narusaka M."/>
            <person name="Shin-i T."/>
            <person name="Nakagawa M."/>
            <person name="Sakamoto N."/>
            <person name="Oishi K."/>
            <person name="Kohara Y."/>
            <person name="Kobayashi M."/>
            <person name="Toyoda A."/>
            <person name="Sakaki Y."/>
            <person name="Sakurai T."/>
            <person name="Iida K."/>
            <person name="Akiyama K."/>
            <person name="Satou M."/>
            <person name="Toyoda T."/>
            <person name="Konagaya A."/>
            <person name="Carninci P."/>
            <person name="Kawai J."/>
            <person name="Hayashizaki Y."/>
            <person name="Shinozaki K."/>
        </authorList>
    </citation>
    <scope>NUCLEOTIDE SEQUENCE</scope>
</reference>
<name>Q570Q4_ARATH</name>
<dbReference type="AlphaFoldDB" id="Q570Q4"/>
<evidence type="ECO:0000313" key="1">
    <source>
        <dbReference type="EMBL" id="BAD95160.1"/>
    </source>
</evidence>
<organism evidence="1">
    <name type="scientific">Arabidopsis thaliana</name>
    <name type="common">Mouse-ear cress</name>
    <dbReference type="NCBI Taxonomy" id="3702"/>
    <lineage>
        <taxon>Eukaryota</taxon>
        <taxon>Viridiplantae</taxon>
        <taxon>Streptophyta</taxon>
        <taxon>Embryophyta</taxon>
        <taxon>Tracheophyta</taxon>
        <taxon>Spermatophyta</taxon>
        <taxon>Magnoliopsida</taxon>
        <taxon>eudicotyledons</taxon>
        <taxon>Gunneridae</taxon>
        <taxon>Pentapetalae</taxon>
        <taxon>rosids</taxon>
        <taxon>malvids</taxon>
        <taxon>Brassicales</taxon>
        <taxon>Brassicaceae</taxon>
        <taxon>Camelineae</taxon>
        <taxon>Arabidopsis</taxon>
    </lineage>
</organism>
<sequence length="54" mass="6513">MKQMFLVNDKCLTMIEPQKKWSKRIEELISALLRFRRSSSTFPYSHFVNNVLCF</sequence>